<name>A0A7H8Q6V3_9BACL</name>
<keyword evidence="2" id="KW-1185">Reference proteome</keyword>
<proteinExistence type="predicted"/>
<gene>
    <name evidence="1" type="ORF">HF394_03100</name>
</gene>
<protein>
    <submittedName>
        <fullName evidence="1">Uncharacterized protein</fullName>
    </submittedName>
</protein>
<dbReference type="EMBL" id="CP051177">
    <property type="protein sequence ID" value="QKX49647.1"/>
    <property type="molecule type" value="Genomic_DNA"/>
</dbReference>
<evidence type="ECO:0000313" key="2">
    <source>
        <dbReference type="Proteomes" id="UP000509222"/>
    </source>
</evidence>
<dbReference type="InterPro" id="IPR003203">
    <property type="entry name" value="CobU/CobP"/>
</dbReference>
<dbReference type="Proteomes" id="UP000509222">
    <property type="component" value="Chromosome"/>
</dbReference>
<dbReference type="GO" id="GO:0000166">
    <property type="term" value="F:nucleotide binding"/>
    <property type="evidence" value="ECO:0007669"/>
    <property type="project" value="InterPro"/>
</dbReference>
<dbReference type="InterPro" id="IPR027417">
    <property type="entry name" value="P-loop_NTPase"/>
</dbReference>
<dbReference type="UniPathway" id="UPA00148">
    <property type="reaction ID" value="UER00236"/>
</dbReference>
<dbReference type="GO" id="GO:0043752">
    <property type="term" value="F:adenosylcobinamide kinase activity"/>
    <property type="evidence" value="ECO:0007669"/>
    <property type="project" value="InterPro"/>
</dbReference>
<dbReference type="RefSeq" id="WP_176294059.1">
    <property type="nucleotide sequence ID" value="NZ_CP051177.1"/>
</dbReference>
<organism evidence="1 2">
    <name type="scientific">Planococcus glaciei</name>
    <dbReference type="NCBI Taxonomy" id="459472"/>
    <lineage>
        <taxon>Bacteria</taxon>
        <taxon>Bacillati</taxon>
        <taxon>Bacillota</taxon>
        <taxon>Bacilli</taxon>
        <taxon>Bacillales</taxon>
        <taxon>Caryophanaceae</taxon>
        <taxon>Planococcus</taxon>
    </lineage>
</organism>
<reference evidence="1 2" key="1">
    <citation type="submission" date="2020-04" db="EMBL/GenBank/DDBJ databases">
        <authorList>
            <person name="Pajer P."/>
            <person name="Broz P."/>
        </authorList>
    </citation>
    <scope>NUCLEOTIDE SEQUENCE [LARGE SCALE GENOMIC DNA]</scope>
    <source>
        <strain evidence="2">NRL-ATB46093</strain>
    </source>
</reference>
<dbReference type="Pfam" id="PF02283">
    <property type="entry name" value="CobU"/>
    <property type="match status" value="1"/>
</dbReference>
<dbReference type="AlphaFoldDB" id="A0A7H8Q6V3"/>
<sequence>MHIVFGGAFNGKRQWVKELVGNREHVWLEGKLPDETAPFVVVAGLEEWVRAQLENGMDEQRIRNLVGQAVCKQPFNRQLWILTDMNRGIVPVDPLERQLRDVIGRLYQELFKRAEQVTRIWYGIPQTIKGADGHENLHENR</sequence>
<dbReference type="SUPFAM" id="SSF52540">
    <property type="entry name" value="P-loop containing nucleoside triphosphate hydrolases"/>
    <property type="match status" value="1"/>
</dbReference>
<evidence type="ECO:0000313" key="1">
    <source>
        <dbReference type="EMBL" id="QKX49647.1"/>
    </source>
</evidence>
<dbReference type="Gene3D" id="3.40.50.300">
    <property type="entry name" value="P-loop containing nucleotide triphosphate hydrolases"/>
    <property type="match status" value="1"/>
</dbReference>
<reference evidence="2" key="2">
    <citation type="submission" date="2020-06" db="EMBL/GenBank/DDBJ databases">
        <title>Isolation of Planomicrobium glaciei.</title>
        <authorList>
            <person name="Malisova L."/>
            <person name="Safrankova R."/>
            <person name="Jakubu V."/>
            <person name="Spanelova P."/>
        </authorList>
    </citation>
    <scope>NUCLEOTIDE SEQUENCE [LARGE SCALE GENOMIC DNA]</scope>
    <source>
        <strain evidence="2">NRL-ATB46093</strain>
    </source>
</reference>
<dbReference type="GO" id="GO:0009236">
    <property type="term" value="P:cobalamin biosynthetic process"/>
    <property type="evidence" value="ECO:0007669"/>
    <property type="project" value="UniProtKB-UniPathway"/>
</dbReference>
<accession>A0A7H8Q6V3</accession>